<sequence>MNFLQISLINRYIYSPQTWLHKLKSRKKIYFLFIYLCIILYINSVYISISTTIYCILFFYYKILETYDIQSIGKYLSILCIIVYISFLLKLKFLYFFTKLLLNIHNIFIYIKNLHILQLRTILLIIHYMIVINIIFITTIYEDIIFSFLILFSECKNKLIYKIILVLSFACQSLERINLKIQYIILTIRIKKFMRPFRYDIYIYLILKLLQEIYSDIYLISSLLYSRELGYKILDISNIYR</sequence>
<feature type="transmembrane region" description="Helical" evidence="1">
    <location>
        <begin position="29"/>
        <end position="60"/>
    </location>
</feature>
<evidence type="ECO:0000256" key="1">
    <source>
        <dbReference type="SAM" id="Phobius"/>
    </source>
</evidence>
<accession>A0A344V668</accession>
<keyword evidence="1" id="KW-0812">Transmembrane</keyword>
<dbReference type="GeneID" id="37504308"/>
<dbReference type="AlphaFoldDB" id="A0A344V668"/>
<keyword evidence="1" id="KW-1133">Transmembrane helix</keyword>
<organism evidence="2">
    <name type="scientific">Gracilariopsis heteroclada</name>
    <dbReference type="NCBI Taxonomy" id="172978"/>
    <lineage>
        <taxon>Eukaryota</taxon>
        <taxon>Rhodophyta</taxon>
        <taxon>Florideophyceae</taxon>
        <taxon>Rhodymeniophycidae</taxon>
        <taxon>Gracilariales</taxon>
        <taxon>Gracilariaceae</taxon>
        <taxon>Gracilariopsis</taxon>
    </lineage>
</organism>
<reference evidence="2" key="1">
    <citation type="submission" date="2017-06" db="EMBL/GenBank/DDBJ databases">
        <title>Complete plastid genome of Gracilaria bailinae.</title>
        <authorList>
            <person name="Zhang L."/>
        </authorList>
    </citation>
    <scope>NUCLEOTIDE SEQUENCE</scope>
</reference>
<keyword evidence="1" id="KW-0472">Membrane</keyword>
<protein>
    <submittedName>
        <fullName evidence="2">Uncharacterized protein</fullName>
    </submittedName>
</protein>
<dbReference type="EMBL" id="MF372957">
    <property type="protein sequence ID" value="AXE43455.1"/>
    <property type="molecule type" value="Genomic_DNA"/>
</dbReference>
<keyword evidence="2" id="KW-0934">Plastid</keyword>
<dbReference type="RefSeq" id="YP_009500293.1">
    <property type="nucleotide sequence ID" value="NC_038100.1"/>
</dbReference>
<gene>
    <name evidence="2" type="primary">orf241</name>
</gene>
<geneLocation type="chloroplast" evidence="2"/>
<proteinExistence type="predicted"/>
<feature type="transmembrane region" description="Helical" evidence="1">
    <location>
        <begin position="123"/>
        <end position="153"/>
    </location>
</feature>
<evidence type="ECO:0000313" key="2">
    <source>
        <dbReference type="EMBL" id="AXE43455.1"/>
    </source>
</evidence>
<keyword evidence="2" id="KW-0150">Chloroplast</keyword>
<feature type="transmembrane region" description="Helical" evidence="1">
    <location>
        <begin position="72"/>
        <end position="87"/>
    </location>
</feature>
<name>A0A344V668_9FLOR</name>